<evidence type="ECO:0000313" key="2">
    <source>
        <dbReference type="Proteomes" id="UP001162992"/>
    </source>
</evidence>
<sequence length="542" mass="60771">MASGTQCSKPLFLIFFLVLLSIWSLCNGSSARTLGSTPTDECEIKDNRFYTVTVNGSASIARVSDDFICVTMDYLRCNLTFGPCFGVLTDTLHLDLTNAILINAVRALSPLVRAGGTLEDILIYDIHNDINPCPDGNICLTMNRWDELQAFLNRTHSRMLFGLNAMVGRRQNHSAPWNSSNSREFIEYTVNQGYEISGWEFGNELVDTAFAPNFSPSEYAQNVKDLRCIIDEIYSKHPDLQKPLLIAPDANFNATWFQEFIQESGPGVVEKLSHHLYTLGRGNNTNIERLVFNGTYLNKRINTFRTLQDIIKNHGPWAKAMLGEAGGAYNGGSPITSSTFVNSFWYLDELGMAATFDTDIYCRQSLIQGNYGLLNMSSFLPNPDYFCALLWKQVMDRTVLSIEKSNKTDTSLRVYAHCTKHQLDSITLLLINLSNTTRYFVNTNVSLVNPTSESMRNQKQPNDVKLDSKQPRYEYHLTSPNGDPLTRTILLNGTPLKLQANNRIPALIPIIKYSSEPISVLPISIVFVTLFNVDVPACEAVI</sequence>
<gene>
    <name evidence="1" type="ORF">O6H91_12G097400</name>
</gene>
<dbReference type="EMBL" id="CM055103">
    <property type="protein sequence ID" value="KAJ7537102.1"/>
    <property type="molecule type" value="Genomic_DNA"/>
</dbReference>
<comment type="caution">
    <text evidence="1">The sequence shown here is derived from an EMBL/GenBank/DDBJ whole genome shotgun (WGS) entry which is preliminary data.</text>
</comment>
<reference evidence="2" key="1">
    <citation type="journal article" date="2024" name="Proc. Natl. Acad. Sci. U.S.A.">
        <title>Extraordinary preservation of gene collinearity over three hundred million years revealed in homosporous lycophytes.</title>
        <authorList>
            <person name="Li C."/>
            <person name="Wickell D."/>
            <person name="Kuo L.Y."/>
            <person name="Chen X."/>
            <person name="Nie B."/>
            <person name="Liao X."/>
            <person name="Peng D."/>
            <person name="Ji J."/>
            <person name="Jenkins J."/>
            <person name="Williams M."/>
            <person name="Shu S."/>
            <person name="Plott C."/>
            <person name="Barry K."/>
            <person name="Rajasekar S."/>
            <person name="Grimwood J."/>
            <person name="Han X."/>
            <person name="Sun S."/>
            <person name="Hou Z."/>
            <person name="He W."/>
            <person name="Dai G."/>
            <person name="Sun C."/>
            <person name="Schmutz J."/>
            <person name="Leebens-Mack J.H."/>
            <person name="Li F.W."/>
            <person name="Wang L."/>
        </authorList>
    </citation>
    <scope>NUCLEOTIDE SEQUENCE [LARGE SCALE GENOMIC DNA]</scope>
    <source>
        <strain evidence="2">cv. PW_Plant_1</strain>
    </source>
</reference>
<keyword evidence="2" id="KW-1185">Reference proteome</keyword>
<protein>
    <submittedName>
        <fullName evidence="1">Uncharacterized protein</fullName>
    </submittedName>
</protein>
<organism evidence="1 2">
    <name type="scientific">Diphasiastrum complanatum</name>
    <name type="common">Issler's clubmoss</name>
    <name type="synonym">Lycopodium complanatum</name>
    <dbReference type="NCBI Taxonomy" id="34168"/>
    <lineage>
        <taxon>Eukaryota</taxon>
        <taxon>Viridiplantae</taxon>
        <taxon>Streptophyta</taxon>
        <taxon>Embryophyta</taxon>
        <taxon>Tracheophyta</taxon>
        <taxon>Lycopodiopsida</taxon>
        <taxon>Lycopodiales</taxon>
        <taxon>Lycopodiaceae</taxon>
        <taxon>Lycopodioideae</taxon>
        <taxon>Diphasiastrum</taxon>
    </lineage>
</organism>
<proteinExistence type="predicted"/>
<evidence type="ECO:0000313" key="1">
    <source>
        <dbReference type="EMBL" id="KAJ7537102.1"/>
    </source>
</evidence>
<name>A0ACC2C515_DIPCM</name>
<dbReference type="Proteomes" id="UP001162992">
    <property type="component" value="Chromosome 12"/>
</dbReference>
<accession>A0ACC2C515</accession>